<dbReference type="PROSITE" id="PS50076">
    <property type="entry name" value="DNAJ_2"/>
    <property type="match status" value="1"/>
</dbReference>
<feature type="compositionally biased region" description="Basic and acidic residues" evidence="1">
    <location>
        <begin position="211"/>
        <end position="230"/>
    </location>
</feature>
<dbReference type="PRINTS" id="PR00625">
    <property type="entry name" value="JDOMAIN"/>
</dbReference>
<dbReference type="PROSITE" id="PS00636">
    <property type="entry name" value="DNAJ_1"/>
    <property type="match status" value="1"/>
</dbReference>
<evidence type="ECO:0000256" key="1">
    <source>
        <dbReference type="SAM" id="MobiDB-lite"/>
    </source>
</evidence>
<dbReference type="InterPro" id="IPR036869">
    <property type="entry name" value="J_dom_sf"/>
</dbReference>
<name>A0A4P6XPL0_9ASCO</name>
<dbReference type="SUPFAM" id="SSF46565">
    <property type="entry name" value="Chaperone J-domain"/>
    <property type="match status" value="1"/>
</dbReference>
<sequence>MVHSQPESQFKMVKDTTYYEILGATPTATDVELKKAYRKRAIQLHPDKNGNDPGAAAKFQELGEAYAVLSDKEARALYDEVGKEGLKENRAADAAADIDPSEFFKMIFGGDSFESWIGKLSMFDDMSGAAEILGESDDESGAVPTKQGVSSAGNGGFAAETSDNAPDAAETSLSTTLASQQDNTTVKKELSTPYTDMNNEVSRKKNKKKLSREQRDKLMAQHEASRKAKEQRINELTATLLSRIDALQSCKTPESKDAYRVKLQHEFEDLKIESFGIQLLHLIGKIYVTQANATIQSSKTFGVSKIFTSVKSKSERVKSGFLILKSALDAQAHAEEVVKRQAAIEQSGVELTEEEKYQLMEAERLITGKLLATAWASTQFEVQGILKKVTSRVLNDKALSKKQRVARAEALLFLGKEMLVTRRTPEEEEEARIFEEMMAEASAKKSRGKKKKMDQLDFEQYFSHVDPESSRE</sequence>
<dbReference type="EMBL" id="CP034459">
    <property type="protein sequence ID" value="QBM89417.1"/>
    <property type="molecule type" value="Genomic_DNA"/>
</dbReference>
<keyword evidence="4" id="KW-1185">Reference proteome</keyword>
<gene>
    <name evidence="3" type="primary">MPUL0D04890</name>
    <name evidence="3" type="ORF">METSCH_D04890</name>
</gene>
<proteinExistence type="predicted"/>
<dbReference type="InterPro" id="IPR052814">
    <property type="entry name" value="Peroxisomal_DnaJ"/>
</dbReference>
<organism evidence="3 4">
    <name type="scientific">Metschnikowia aff. pulcherrima</name>
    <dbReference type="NCBI Taxonomy" id="2163413"/>
    <lineage>
        <taxon>Eukaryota</taxon>
        <taxon>Fungi</taxon>
        <taxon>Dikarya</taxon>
        <taxon>Ascomycota</taxon>
        <taxon>Saccharomycotina</taxon>
        <taxon>Pichiomycetes</taxon>
        <taxon>Metschnikowiaceae</taxon>
        <taxon>Metschnikowia</taxon>
    </lineage>
</organism>
<reference evidence="4" key="1">
    <citation type="submission" date="2019-03" db="EMBL/GenBank/DDBJ databases">
        <title>Snf2 controls pulcherriminic acid biosynthesis and connects pigmentation and antifungal activity of the yeast Metschnikowia pulcherrima.</title>
        <authorList>
            <person name="Gore-Lloyd D."/>
            <person name="Sumann I."/>
            <person name="Brachmann A.O."/>
            <person name="Schneeberger K."/>
            <person name="Ortiz-Merino R.A."/>
            <person name="Moreno-Beltran M."/>
            <person name="Schlaefli M."/>
            <person name="Kirner P."/>
            <person name="Santos Kron A."/>
            <person name="Wolfe K.H."/>
            <person name="Piel J."/>
            <person name="Ahrens C.H."/>
            <person name="Henk D."/>
            <person name="Freimoser F.M."/>
        </authorList>
    </citation>
    <scope>NUCLEOTIDE SEQUENCE [LARGE SCALE GENOMIC DNA]</scope>
    <source>
        <strain evidence="4">APC 1.2</strain>
    </source>
</reference>
<dbReference type="InterPro" id="IPR001623">
    <property type="entry name" value="DnaJ_domain"/>
</dbReference>
<dbReference type="CDD" id="cd06257">
    <property type="entry name" value="DnaJ"/>
    <property type="match status" value="1"/>
</dbReference>
<dbReference type="GO" id="GO:0005829">
    <property type="term" value="C:cytosol"/>
    <property type="evidence" value="ECO:0007669"/>
    <property type="project" value="TreeGrafter"/>
</dbReference>
<dbReference type="Proteomes" id="UP000292447">
    <property type="component" value="Chromosome IV"/>
</dbReference>
<dbReference type="AlphaFoldDB" id="A0A4P6XPL0"/>
<dbReference type="GO" id="GO:0016558">
    <property type="term" value="P:protein import into peroxisome matrix"/>
    <property type="evidence" value="ECO:0007669"/>
    <property type="project" value="TreeGrafter"/>
</dbReference>
<dbReference type="Pfam" id="PF14308">
    <property type="entry name" value="DnaJ-X"/>
    <property type="match status" value="1"/>
</dbReference>
<dbReference type="Gene3D" id="1.10.287.110">
    <property type="entry name" value="DnaJ domain"/>
    <property type="match status" value="1"/>
</dbReference>
<evidence type="ECO:0000313" key="3">
    <source>
        <dbReference type="EMBL" id="QBM89417.1"/>
    </source>
</evidence>
<feature type="region of interest" description="Disordered" evidence="1">
    <location>
        <begin position="135"/>
        <end position="230"/>
    </location>
</feature>
<feature type="domain" description="J" evidence="2">
    <location>
        <begin position="17"/>
        <end position="82"/>
    </location>
</feature>
<dbReference type="Pfam" id="PF00226">
    <property type="entry name" value="DnaJ"/>
    <property type="match status" value="1"/>
</dbReference>
<evidence type="ECO:0000313" key="4">
    <source>
        <dbReference type="Proteomes" id="UP000292447"/>
    </source>
</evidence>
<dbReference type="STRING" id="2163413.A0A4P6XPL0"/>
<dbReference type="InterPro" id="IPR026894">
    <property type="entry name" value="DnaJ_X"/>
</dbReference>
<dbReference type="SMART" id="SM00271">
    <property type="entry name" value="DnaJ"/>
    <property type="match status" value="1"/>
</dbReference>
<dbReference type="PANTHER" id="PTHR45006:SF1">
    <property type="entry name" value="DNAJ-LIKE PROTEIN 1"/>
    <property type="match status" value="1"/>
</dbReference>
<dbReference type="PANTHER" id="PTHR45006">
    <property type="entry name" value="DNAJ-LIKE PROTEIN 1"/>
    <property type="match status" value="1"/>
</dbReference>
<accession>A0A4P6XPL0</accession>
<evidence type="ECO:0000259" key="2">
    <source>
        <dbReference type="PROSITE" id="PS50076"/>
    </source>
</evidence>
<protein>
    <submittedName>
        <fullName evidence="3">DnaJ domain-containing protein</fullName>
    </submittedName>
</protein>
<feature type="compositionally biased region" description="Polar residues" evidence="1">
    <location>
        <begin position="171"/>
        <end position="184"/>
    </location>
</feature>
<dbReference type="InterPro" id="IPR018253">
    <property type="entry name" value="DnaJ_domain_CS"/>
</dbReference>